<dbReference type="PROSITE" id="PS51039">
    <property type="entry name" value="ZF_AN1"/>
    <property type="match status" value="1"/>
</dbReference>
<dbReference type="Gene3D" id="4.10.1110.10">
    <property type="entry name" value="AN1-like Zinc finger"/>
    <property type="match status" value="1"/>
</dbReference>
<dbReference type="Gene3D" id="1.20.5.4770">
    <property type="match status" value="1"/>
</dbReference>
<evidence type="ECO:0008006" key="11">
    <source>
        <dbReference type="Google" id="ProtNLM"/>
    </source>
</evidence>
<proteinExistence type="predicted"/>
<organism evidence="9 10">
    <name type="scientific">Colocasia esculenta</name>
    <name type="common">Wild taro</name>
    <name type="synonym">Arum esculentum</name>
    <dbReference type="NCBI Taxonomy" id="4460"/>
    <lineage>
        <taxon>Eukaryota</taxon>
        <taxon>Viridiplantae</taxon>
        <taxon>Streptophyta</taxon>
        <taxon>Embryophyta</taxon>
        <taxon>Tracheophyta</taxon>
        <taxon>Spermatophyta</taxon>
        <taxon>Magnoliopsida</taxon>
        <taxon>Liliopsida</taxon>
        <taxon>Araceae</taxon>
        <taxon>Aroideae</taxon>
        <taxon>Colocasieae</taxon>
        <taxon>Colocasia</taxon>
    </lineage>
</organism>
<dbReference type="PANTHER" id="PTHR10634">
    <property type="entry name" value="AN1-TYPE ZINC FINGER PROTEIN"/>
    <property type="match status" value="1"/>
</dbReference>
<dbReference type="GO" id="GO:0008270">
    <property type="term" value="F:zinc ion binding"/>
    <property type="evidence" value="ECO:0007669"/>
    <property type="project" value="UniProtKB-KW"/>
</dbReference>
<evidence type="ECO:0000259" key="8">
    <source>
        <dbReference type="PROSITE" id="PS51039"/>
    </source>
</evidence>
<dbReference type="EMBL" id="NMUH01000690">
    <property type="protein sequence ID" value="MQL83334.1"/>
    <property type="molecule type" value="Genomic_DNA"/>
</dbReference>
<dbReference type="PANTHER" id="PTHR10634:SF149">
    <property type="entry name" value="AN1-TYPE DOMAIN-CONTAINING PROTEIN-RELATED"/>
    <property type="match status" value="1"/>
</dbReference>
<dbReference type="SUPFAM" id="SSF57716">
    <property type="entry name" value="Glucocorticoid receptor-like (DNA-binding domain)"/>
    <property type="match status" value="1"/>
</dbReference>
<gene>
    <name evidence="9" type="ORF">Taro_015837</name>
</gene>
<reference evidence="9" key="1">
    <citation type="submission" date="2017-07" db="EMBL/GenBank/DDBJ databases">
        <title>Taro Niue Genome Assembly and Annotation.</title>
        <authorList>
            <person name="Atibalentja N."/>
            <person name="Keating K."/>
            <person name="Fields C.J."/>
        </authorList>
    </citation>
    <scope>NUCLEOTIDE SEQUENCE</scope>
    <source>
        <strain evidence="9">Niue_2</strain>
        <tissue evidence="9">Leaf</tissue>
    </source>
</reference>
<dbReference type="Pfam" id="PF01754">
    <property type="entry name" value="zf-A20"/>
    <property type="match status" value="1"/>
</dbReference>
<evidence type="ECO:0000259" key="7">
    <source>
        <dbReference type="PROSITE" id="PS51036"/>
    </source>
</evidence>
<evidence type="ECO:0000256" key="2">
    <source>
        <dbReference type="ARBA" id="ARBA00022723"/>
    </source>
</evidence>
<keyword evidence="2" id="KW-0479">Metal-binding</keyword>
<keyword evidence="3 6" id="KW-0863">Zinc-finger</keyword>
<accession>A0A843UNC9</accession>
<dbReference type="InterPro" id="IPR000058">
    <property type="entry name" value="Znf_AN1"/>
</dbReference>
<evidence type="ECO:0000313" key="10">
    <source>
        <dbReference type="Proteomes" id="UP000652761"/>
    </source>
</evidence>
<dbReference type="Proteomes" id="UP000652761">
    <property type="component" value="Unassembled WGS sequence"/>
</dbReference>
<evidence type="ECO:0000256" key="5">
    <source>
        <dbReference type="ARBA" id="ARBA00023016"/>
    </source>
</evidence>
<dbReference type="SUPFAM" id="SSF118310">
    <property type="entry name" value="AN1-like Zinc finger"/>
    <property type="match status" value="1"/>
</dbReference>
<evidence type="ECO:0000313" key="9">
    <source>
        <dbReference type="EMBL" id="MQL83334.1"/>
    </source>
</evidence>
<dbReference type="SMART" id="SM00259">
    <property type="entry name" value="ZnF_A20"/>
    <property type="match status" value="1"/>
</dbReference>
<dbReference type="PROSITE" id="PS51036">
    <property type="entry name" value="ZF_A20"/>
    <property type="match status" value="1"/>
</dbReference>
<feature type="domain" description="AN1-type" evidence="8">
    <location>
        <begin position="112"/>
        <end position="158"/>
    </location>
</feature>
<sequence length="226" mass="24065">MEQDRQKREVDETELHAASIPRLCANNCGFFGSSATNNLCSKCYKDAFLSKSKALAVETVAVAAVPVPAPEENSVESDAGKNKKLCGVDVEVKDGDGLVVAGNPSGEGSAVNKPANRCSFCNKRVGLMGFKCRCGDVFCSVHRYSDKHDCAFDYRGAGQEAIAKANPICNISNWLKGLGKEYTDSISKLVRKILRFEGLGPEKPWLIANLAAGIVGGSDLEDEAGG</sequence>
<dbReference type="SMART" id="SM00154">
    <property type="entry name" value="ZnF_AN1"/>
    <property type="match status" value="1"/>
</dbReference>
<dbReference type="InterPro" id="IPR035896">
    <property type="entry name" value="AN1-like_Znf"/>
</dbReference>
<dbReference type="OrthoDB" id="428577at2759"/>
<comment type="caution">
    <text evidence="9">The sequence shown here is derived from an EMBL/GenBank/DDBJ whole genome shotgun (WGS) entry which is preliminary data.</text>
</comment>
<feature type="domain" description="A20-type" evidence="7">
    <location>
        <begin position="18"/>
        <end position="52"/>
    </location>
</feature>
<protein>
    <recommendedName>
        <fullName evidence="11">Zinc finger A20 and AN1 domain-containing stress-associated protein 8</fullName>
    </recommendedName>
</protein>
<keyword evidence="4" id="KW-0862">Zinc</keyword>
<keyword evidence="10" id="KW-1185">Reference proteome</keyword>
<keyword evidence="5" id="KW-0346">Stress response</keyword>
<dbReference type="FunFam" id="4.10.1110.10:FF:000001">
    <property type="entry name" value="Zinc finger AN1-type containing 6"/>
    <property type="match status" value="1"/>
</dbReference>
<evidence type="ECO:0000256" key="4">
    <source>
        <dbReference type="ARBA" id="ARBA00022833"/>
    </source>
</evidence>
<comment type="function">
    <text evidence="1">May be involved in environmental stress response.</text>
</comment>
<evidence type="ECO:0000256" key="6">
    <source>
        <dbReference type="PROSITE-ProRule" id="PRU00449"/>
    </source>
</evidence>
<dbReference type="Pfam" id="PF01428">
    <property type="entry name" value="zf-AN1"/>
    <property type="match status" value="1"/>
</dbReference>
<dbReference type="InterPro" id="IPR050652">
    <property type="entry name" value="AN1_A20_ZnFinger"/>
</dbReference>
<evidence type="ECO:0000256" key="3">
    <source>
        <dbReference type="ARBA" id="ARBA00022771"/>
    </source>
</evidence>
<dbReference type="AlphaFoldDB" id="A0A843UNC9"/>
<dbReference type="InterPro" id="IPR002653">
    <property type="entry name" value="Znf_A20"/>
</dbReference>
<dbReference type="GO" id="GO:0003677">
    <property type="term" value="F:DNA binding"/>
    <property type="evidence" value="ECO:0007669"/>
    <property type="project" value="InterPro"/>
</dbReference>
<name>A0A843UNC9_COLES</name>
<evidence type="ECO:0000256" key="1">
    <source>
        <dbReference type="ARBA" id="ARBA00003732"/>
    </source>
</evidence>